<feature type="transmembrane region" description="Helical" evidence="3">
    <location>
        <begin position="65"/>
        <end position="88"/>
    </location>
</feature>
<feature type="transmembrane region" description="Helical" evidence="3">
    <location>
        <begin position="508"/>
        <end position="526"/>
    </location>
</feature>
<feature type="transmembrane region" description="Helical" evidence="3">
    <location>
        <begin position="157"/>
        <end position="175"/>
    </location>
</feature>
<feature type="transmembrane region" description="Helical" evidence="3">
    <location>
        <begin position="181"/>
        <end position="201"/>
    </location>
</feature>
<feature type="transmembrane region" description="Helical" evidence="3">
    <location>
        <begin position="476"/>
        <end position="496"/>
    </location>
</feature>
<keyword evidence="3" id="KW-0472">Membrane</keyword>
<keyword evidence="1" id="KW-0677">Repeat</keyword>
<keyword evidence="5" id="KW-1185">Reference proteome</keyword>
<gene>
    <name evidence="4" type="ORF">THRCLA_10483</name>
</gene>
<dbReference type="OrthoDB" id="533508at2759"/>
<name>A0A1V9YNI0_9STRA</name>
<feature type="transmembrane region" description="Helical" evidence="3">
    <location>
        <begin position="681"/>
        <end position="703"/>
    </location>
</feature>
<evidence type="ECO:0000313" key="4">
    <source>
        <dbReference type="EMBL" id="OQR87250.1"/>
    </source>
</evidence>
<protein>
    <recommendedName>
        <fullName evidence="6">Ion transport domain-containing protein</fullName>
    </recommendedName>
</protein>
<feature type="transmembrane region" description="Helical" evidence="3">
    <location>
        <begin position="644"/>
        <end position="661"/>
    </location>
</feature>
<evidence type="ECO:0000256" key="3">
    <source>
        <dbReference type="SAM" id="Phobius"/>
    </source>
</evidence>
<organism evidence="4 5">
    <name type="scientific">Thraustotheca clavata</name>
    <dbReference type="NCBI Taxonomy" id="74557"/>
    <lineage>
        <taxon>Eukaryota</taxon>
        <taxon>Sar</taxon>
        <taxon>Stramenopiles</taxon>
        <taxon>Oomycota</taxon>
        <taxon>Saprolegniomycetes</taxon>
        <taxon>Saprolegniales</taxon>
        <taxon>Achlyaceae</taxon>
        <taxon>Thraustotheca</taxon>
    </lineage>
</organism>
<keyword evidence="3" id="KW-1133">Transmembrane helix</keyword>
<evidence type="ECO:0000256" key="1">
    <source>
        <dbReference type="ARBA" id="ARBA00022737"/>
    </source>
</evidence>
<accession>A0A1V9YNI0</accession>
<dbReference type="PANTHER" id="PTHR10582:SF2">
    <property type="entry name" value="INACTIVE"/>
    <property type="match status" value="1"/>
</dbReference>
<dbReference type="GO" id="GO:0005886">
    <property type="term" value="C:plasma membrane"/>
    <property type="evidence" value="ECO:0007669"/>
    <property type="project" value="TreeGrafter"/>
</dbReference>
<dbReference type="Proteomes" id="UP000243217">
    <property type="component" value="Unassembled WGS sequence"/>
</dbReference>
<evidence type="ECO:0008006" key="6">
    <source>
        <dbReference type="Google" id="ProtNLM"/>
    </source>
</evidence>
<evidence type="ECO:0000256" key="2">
    <source>
        <dbReference type="SAM" id="Coils"/>
    </source>
</evidence>
<feature type="transmembrane region" description="Helical" evidence="3">
    <location>
        <begin position="446"/>
        <end position="464"/>
    </location>
</feature>
<feature type="transmembrane region" description="Helical" evidence="3">
    <location>
        <begin position="222"/>
        <end position="240"/>
    </location>
</feature>
<dbReference type="InterPro" id="IPR024862">
    <property type="entry name" value="TRPV"/>
</dbReference>
<dbReference type="PANTHER" id="PTHR10582">
    <property type="entry name" value="TRANSIENT RECEPTOR POTENTIAL ION CHANNEL PROTEIN"/>
    <property type="match status" value="1"/>
</dbReference>
<dbReference type="GO" id="GO:0098703">
    <property type="term" value="P:calcium ion import across plasma membrane"/>
    <property type="evidence" value="ECO:0007669"/>
    <property type="project" value="TreeGrafter"/>
</dbReference>
<proteinExistence type="predicted"/>
<keyword evidence="3" id="KW-0812">Transmembrane</keyword>
<feature type="coiled-coil region" evidence="2">
    <location>
        <begin position="847"/>
        <end position="874"/>
    </location>
</feature>
<feature type="transmembrane region" description="Helical" evidence="3">
    <location>
        <begin position="582"/>
        <end position="602"/>
    </location>
</feature>
<feature type="transmembrane region" description="Helical" evidence="3">
    <location>
        <begin position="42"/>
        <end position="59"/>
    </location>
</feature>
<feature type="transmembrane region" description="Helical" evidence="3">
    <location>
        <begin position="532"/>
        <end position="551"/>
    </location>
</feature>
<dbReference type="GO" id="GO:0005216">
    <property type="term" value="F:monoatomic ion channel activity"/>
    <property type="evidence" value="ECO:0007669"/>
    <property type="project" value="InterPro"/>
</dbReference>
<feature type="transmembrane region" description="Helical" evidence="3">
    <location>
        <begin position="617"/>
        <end position="637"/>
    </location>
</feature>
<feature type="transmembrane region" description="Helical" evidence="3">
    <location>
        <begin position="715"/>
        <end position="733"/>
    </location>
</feature>
<reference evidence="4 5" key="1">
    <citation type="journal article" date="2014" name="Genome Biol. Evol.">
        <title>The secreted proteins of Achlya hypogyna and Thraustotheca clavata identify the ancestral oomycete secretome and reveal gene acquisitions by horizontal gene transfer.</title>
        <authorList>
            <person name="Misner I."/>
            <person name="Blouin N."/>
            <person name="Leonard G."/>
            <person name="Richards T.A."/>
            <person name="Lane C.E."/>
        </authorList>
    </citation>
    <scope>NUCLEOTIDE SEQUENCE [LARGE SCALE GENOMIC DNA]</scope>
    <source>
        <strain evidence="4 5">ATCC 34112</strain>
    </source>
</reference>
<sequence>MDVKSEDHIPQFYVWLNCGPAIIFPLFGTISFEYKTRNRLRNILLLLVIIVLIPLNYFAPELKNHINWTAFSIVNNAVLLITALYFVLFEMNEMFGEITTKSRHDTWYIPQNAPYFIKELMFYTIRAPLTCCVQYLLMVFGNAKAVYFQSYFNCIQLPAFAALVVFSIISLATTISDDPRYLFGIPLTFLLWALGIQYLEVHNTAGYLIPMISKLVHDVKRFLAFYAPFQCAYAFAYYLLFLNCDGQKCDAPAYETLTQSFITTYLVMLQQLDLEPFNQLSPQKYFIGYVLVLTHATLVMVMLLNVLIAIMSKSVDGGLERAKLDALESFAECVVRSEKIAGLATPKDKEIQDLYNDYKQRRSRDDINILGFEAEVDSKDAKMEADRLENIEKIALCGTDNVNTSVLFQILHDPNPKNPLLEHKAIKYIVNFKWEIFGFQMYIQQLLIYTLLLMSLTLAVSMDLSKDSKGPFLTQFYMWLNAGTAILIALIGTYFLKYKEMVKWSQITVLLIAITLCLLNYFATSILNHVNWLAFAIVNSVVLFLTSLFFLKFEVDEMYAQTDSEYRVFIDSENMPHLLNRILFYIFSAPFEILLQFLYMLLGRNKAVYFQSNFNRIQLPTFVVLVFFAGAELIYPITSDYRSIIGILLCFILWALSIQYLEVHATAGYLIPMMTSLVIDIYRFLAFYLPFQCAYAVAYYLLFQHCDDPEAAKPYNTISQSFITTYLVMLQQFDTGAFDALSGAQYLVGYFLLLSHTTLVMVMLLNVLVAMLTNSVEDGLDKAKREAFRSFAECVLRSEKTEDRLVINFDETTPLLSAEVEEDDEKATIESVSDELKDFREGVAVEMTALKTEVADLKNDVAGLKELIQALRNDIANNRN</sequence>
<dbReference type="Gene3D" id="1.20.5.170">
    <property type="match status" value="1"/>
</dbReference>
<feature type="transmembrane region" description="Helical" evidence="3">
    <location>
        <begin position="745"/>
        <end position="772"/>
    </location>
</feature>
<feature type="transmembrane region" description="Helical" evidence="3">
    <location>
        <begin position="286"/>
        <end position="311"/>
    </location>
</feature>
<dbReference type="EMBL" id="JNBS01003433">
    <property type="protein sequence ID" value="OQR87250.1"/>
    <property type="molecule type" value="Genomic_DNA"/>
</dbReference>
<feature type="transmembrane region" description="Helical" evidence="3">
    <location>
        <begin position="12"/>
        <end position="30"/>
    </location>
</feature>
<dbReference type="AlphaFoldDB" id="A0A1V9YNI0"/>
<evidence type="ECO:0000313" key="5">
    <source>
        <dbReference type="Proteomes" id="UP000243217"/>
    </source>
</evidence>
<keyword evidence="2" id="KW-0175">Coiled coil</keyword>
<comment type="caution">
    <text evidence="4">The sequence shown here is derived from an EMBL/GenBank/DDBJ whole genome shotgun (WGS) entry which is preliminary data.</text>
</comment>